<sequence>MVDSYSSKFEATASVILQEPDEIAGCDGSCQMQVAESRIDKKKRKKAHIRLTPGAMAAIDLNRKITWDRER</sequence>
<evidence type="ECO:0000313" key="2">
    <source>
        <dbReference type="Proteomes" id="UP001234178"/>
    </source>
</evidence>
<accession>A0ABR0A509</accession>
<reference evidence="1 2" key="1">
    <citation type="journal article" date="2023" name="Nucleic Acids Res.">
        <title>The hologenome of Daphnia magna reveals possible DNA methylation and microbiome-mediated evolution of the host genome.</title>
        <authorList>
            <person name="Chaturvedi A."/>
            <person name="Li X."/>
            <person name="Dhandapani V."/>
            <person name="Marshall H."/>
            <person name="Kissane S."/>
            <person name="Cuenca-Cambronero M."/>
            <person name="Asole G."/>
            <person name="Calvet F."/>
            <person name="Ruiz-Romero M."/>
            <person name="Marangio P."/>
            <person name="Guigo R."/>
            <person name="Rago D."/>
            <person name="Mirbahai L."/>
            <person name="Eastwood N."/>
            <person name="Colbourne J.K."/>
            <person name="Zhou J."/>
            <person name="Mallon E."/>
            <person name="Orsini L."/>
        </authorList>
    </citation>
    <scope>NUCLEOTIDE SEQUENCE [LARGE SCALE GENOMIC DNA]</scope>
    <source>
        <strain evidence="1">LRV0_1</strain>
    </source>
</reference>
<name>A0ABR0A509_9CRUS</name>
<dbReference type="EMBL" id="JAOYFB010000036">
    <property type="protein sequence ID" value="KAK4020065.1"/>
    <property type="molecule type" value="Genomic_DNA"/>
</dbReference>
<organism evidence="1 2">
    <name type="scientific">Daphnia magna</name>
    <dbReference type="NCBI Taxonomy" id="35525"/>
    <lineage>
        <taxon>Eukaryota</taxon>
        <taxon>Metazoa</taxon>
        <taxon>Ecdysozoa</taxon>
        <taxon>Arthropoda</taxon>
        <taxon>Crustacea</taxon>
        <taxon>Branchiopoda</taxon>
        <taxon>Diplostraca</taxon>
        <taxon>Cladocera</taxon>
        <taxon>Anomopoda</taxon>
        <taxon>Daphniidae</taxon>
        <taxon>Daphnia</taxon>
    </lineage>
</organism>
<gene>
    <name evidence="1" type="ORF">OUZ56_002061</name>
</gene>
<keyword evidence="2" id="KW-1185">Reference proteome</keyword>
<evidence type="ECO:0000313" key="1">
    <source>
        <dbReference type="EMBL" id="KAK4020065.1"/>
    </source>
</evidence>
<comment type="caution">
    <text evidence="1">The sequence shown here is derived from an EMBL/GenBank/DDBJ whole genome shotgun (WGS) entry which is preliminary data.</text>
</comment>
<protein>
    <submittedName>
        <fullName evidence="1">Uncharacterized protein</fullName>
    </submittedName>
</protein>
<proteinExistence type="predicted"/>
<dbReference type="Proteomes" id="UP001234178">
    <property type="component" value="Unassembled WGS sequence"/>
</dbReference>